<dbReference type="Proteomes" id="UP001250932">
    <property type="component" value="Unassembled WGS sequence"/>
</dbReference>
<evidence type="ECO:0000313" key="1">
    <source>
        <dbReference type="EMBL" id="MDT7041691.1"/>
    </source>
</evidence>
<comment type="caution">
    <text evidence="1">The sequence shown here is derived from an EMBL/GenBank/DDBJ whole genome shotgun (WGS) entry which is preliminary data.</text>
</comment>
<dbReference type="RefSeq" id="WP_313832039.1">
    <property type="nucleotide sequence ID" value="NZ_JAQOUE010000001.1"/>
</dbReference>
<protein>
    <recommendedName>
        <fullName evidence="3">Zinc-binding domain-containing protein</fullName>
    </recommendedName>
</protein>
<accession>A0ABU3K5P7</accession>
<reference evidence="1 2" key="1">
    <citation type="journal article" date="2023" name="ISME J.">
        <title>Cultivation and genomic characterization of novel and ubiquitous marine nitrite-oxidizing bacteria from the Nitrospirales.</title>
        <authorList>
            <person name="Mueller A.J."/>
            <person name="Daebeler A."/>
            <person name="Herbold C.W."/>
            <person name="Kirkegaard R.H."/>
            <person name="Daims H."/>
        </authorList>
    </citation>
    <scope>NUCLEOTIDE SEQUENCE [LARGE SCALE GENOMIC DNA]</scope>
    <source>
        <strain evidence="1 2">EB</strain>
    </source>
</reference>
<proteinExistence type="predicted"/>
<name>A0ABU3K5P7_9BACT</name>
<evidence type="ECO:0008006" key="3">
    <source>
        <dbReference type="Google" id="ProtNLM"/>
    </source>
</evidence>
<dbReference type="EMBL" id="JAQOUE010000001">
    <property type="protein sequence ID" value="MDT7041691.1"/>
    <property type="molecule type" value="Genomic_DNA"/>
</dbReference>
<sequence>MGTRDRDWPGYTMWFCCPKCGRLWTYQGADVVALDPKFALGPARVSEGIAPQVCSVCEGTRNAPAAEI</sequence>
<evidence type="ECO:0000313" key="2">
    <source>
        <dbReference type="Proteomes" id="UP001250932"/>
    </source>
</evidence>
<organism evidence="1 2">
    <name type="scientific">Candidatus Nitronereus thalassa</name>
    <dbReference type="NCBI Taxonomy" id="3020898"/>
    <lineage>
        <taxon>Bacteria</taxon>
        <taxon>Pseudomonadati</taxon>
        <taxon>Nitrospirota</taxon>
        <taxon>Nitrospiria</taxon>
        <taxon>Nitrospirales</taxon>
        <taxon>Nitrospiraceae</taxon>
        <taxon>Candidatus Nitronereus</taxon>
    </lineage>
</organism>
<keyword evidence="2" id="KW-1185">Reference proteome</keyword>
<gene>
    <name evidence="1" type="ORF">PPG34_04965</name>
</gene>